<dbReference type="Proteomes" id="UP000294508">
    <property type="component" value="Unassembled WGS sequence"/>
</dbReference>
<dbReference type="Pfam" id="PF12697">
    <property type="entry name" value="Abhydrolase_6"/>
    <property type="match status" value="1"/>
</dbReference>
<reference evidence="2 3" key="1">
    <citation type="journal article" date="2015" name="Stand. Genomic Sci.">
        <title>Genomic Encyclopedia of Bacterial and Archaeal Type Strains, Phase III: the genomes of soil and plant-associated and newly described type strains.</title>
        <authorList>
            <person name="Whitman W.B."/>
            <person name="Woyke T."/>
            <person name="Klenk H.P."/>
            <person name="Zhou Y."/>
            <person name="Lilburn T.G."/>
            <person name="Beck B.J."/>
            <person name="De Vos P."/>
            <person name="Vandamme P."/>
            <person name="Eisen J.A."/>
            <person name="Garrity G."/>
            <person name="Hugenholtz P."/>
            <person name="Kyrpides N.C."/>
        </authorList>
    </citation>
    <scope>NUCLEOTIDE SEQUENCE [LARGE SCALE GENOMIC DNA]</scope>
    <source>
        <strain evidence="2 3">VKM Ac-2572</strain>
    </source>
</reference>
<dbReference type="PANTHER" id="PTHR43798">
    <property type="entry name" value="MONOACYLGLYCEROL LIPASE"/>
    <property type="match status" value="1"/>
</dbReference>
<dbReference type="RefSeq" id="WP_132210734.1">
    <property type="nucleotide sequence ID" value="NZ_SLWN01000006.1"/>
</dbReference>
<protein>
    <submittedName>
        <fullName evidence="2">Pimeloyl-ACP methyl ester carboxylesterase</fullName>
    </submittedName>
</protein>
<organism evidence="2 3">
    <name type="scientific">Kribbella steppae</name>
    <dbReference type="NCBI Taxonomy" id="2512223"/>
    <lineage>
        <taxon>Bacteria</taxon>
        <taxon>Bacillati</taxon>
        <taxon>Actinomycetota</taxon>
        <taxon>Actinomycetes</taxon>
        <taxon>Propionibacteriales</taxon>
        <taxon>Kribbellaceae</taxon>
        <taxon>Kribbella</taxon>
    </lineage>
</organism>
<evidence type="ECO:0000313" key="2">
    <source>
        <dbReference type="EMBL" id="TCO28564.1"/>
    </source>
</evidence>
<feature type="domain" description="AB hydrolase-1" evidence="1">
    <location>
        <begin position="23"/>
        <end position="238"/>
    </location>
</feature>
<dbReference type="PRINTS" id="PR00111">
    <property type="entry name" value="ABHYDROLASE"/>
</dbReference>
<dbReference type="InterPro" id="IPR050266">
    <property type="entry name" value="AB_hydrolase_sf"/>
</dbReference>
<dbReference type="GO" id="GO:0016020">
    <property type="term" value="C:membrane"/>
    <property type="evidence" value="ECO:0007669"/>
    <property type="project" value="TreeGrafter"/>
</dbReference>
<proteinExistence type="predicted"/>
<dbReference type="OrthoDB" id="495620at2"/>
<evidence type="ECO:0000313" key="3">
    <source>
        <dbReference type="Proteomes" id="UP000294508"/>
    </source>
</evidence>
<dbReference type="SUPFAM" id="SSF53474">
    <property type="entry name" value="alpha/beta-Hydrolases"/>
    <property type="match status" value="1"/>
</dbReference>
<accession>A0A4R2HHA4</accession>
<dbReference type="Gene3D" id="3.40.50.1820">
    <property type="entry name" value="alpha/beta hydrolase"/>
    <property type="match status" value="1"/>
</dbReference>
<name>A0A4R2HHA4_9ACTN</name>
<dbReference type="GO" id="GO:0003824">
    <property type="term" value="F:catalytic activity"/>
    <property type="evidence" value="ECO:0007669"/>
    <property type="project" value="UniProtKB-ARBA"/>
</dbReference>
<keyword evidence="3" id="KW-1185">Reference proteome</keyword>
<sequence>MGEYIDAGGVRTYYEVVGDGDAIVLIHGGATTGESWAAQVPALAEHYQVIVPDRRGHGRSPDVEGPATMDGFAADLVAFMTALGLGSAHIVGWSDGGKVAVRAALSRPDLVRKLVMIGTELTRAGGTPANDRLMTTPEGLDQLSTIALADYERLSPDGPEHFGVVFAKWTQMWTSIPDIEPSDLKHLPMPVLLMQGDDDCVRIEHNAAVARAIPDAQLAIVPGASHAVPLEKPDLVNRLLLEFLADAQSPKYMPLGDLNS</sequence>
<dbReference type="AlphaFoldDB" id="A0A4R2HHA4"/>
<dbReference type="InterPro" id="IPR029058">
    <property type="entry name" value="AB_hydrolase_fold"/>
</dbReference>
<dbReference type="PANTHER" id="PTHR43798:SF33">
    <property type="entry name" value="HYDROLASE, PUTATIVE (AFU_ORTHOLOGUE AFUA_2G14860)-RELATED"/>
    <property type="match status" value="1"/>
</dbReference>
<gene>
    <name evidence="2" type="ORF">EV652_106551</name>
</gene>
<dbReference type="InterPro" id="IPR000073">
    <property type="entry name" value="AB_hydrolase_1"/>
</dbReference>
<comment type="caution">
    <text evidence="2">The sequence shown here is derived from an EMBL/GenBank/DDBJ whole genome shotgun (WGS) entry which is preliminary data.</text>
</comment>
<evidence type="ECO:0000259" key="1">
    <source>
        <dbReference type="Pfam" id="PF12697"/>
    </source>
</evidence>
<dbReference type="EMBL" id="SLWN01000006">
    <property type="protein sequence ID" value="TCO28564.1"/>
    <property type="molecule type" value="Genomic_DNA"/>
</dbReference>